<dbReference type="AlphaFoldDB" id="A0A327SFU6"/>
<evidence type="ECO:0000313" key="3">
    <source>
        <dbReference type="Proteomes" id="UP000249754"/>
    </source>
</evidence>
<organism evidence="2 3">
    <name type="scientific">Pedobacter cryoconitis</name>
    <dbReference type="NCBI Taxonomy" id="188932"/>
    <lineage>
        <taxon>Bacteria</taxon>
        <taxon>Pseudomonadati</taxon>
        <taxon>Bacteroidota</taxon>
        <taxon>Sphingobacteriia</taxon>
        <taxon>Sphingobacteriales</taxon>
        <taxon>Sphingobacteriaceae</taxon>
        <taxon>Pedobacter</taxon>
    </lineage>
</organism>
<evidence type="ECO:0008006" key="4">
    <source>
        <dbReference type="Google" id="ProtNLM"/>
    </source>
</evidence>
<name>A0A327SFU6_9SPHI</name>
<feature type="signal peptide" evidence="1">
    <location>
        <begin position="1"/>
        <end position="20"/>
    </location>
</feature>
<proteinExistence type="predicted"/>
<feature type="chain" id="PRO_5016322807" description="DUF4138 domain-containing protein" evidence="1">
    <location>
        <begin position="21"/>
        <end position="298"/>
    </location>
</feature>
<gene>
    <name evidence="2" type="ORF">LY11_03593</name>
</gene>
<accession>A0A327SFU6</accession>
<dbReference type="PROSITE" id="PS51257">
    <property type="entry name" value="PROKAR_LIPOPROTEIN"/>
    <property type="match status" value="1"/>
</dbReference>
<dbReference type="Proteomes" id="UP000249754">
    <property type="component" value="Unassembled WGS sequence"/>
</dbReference>
<keyword evidence="1" id="KW-0732">Signal</keyword>
<evidence type="ECO:0000256" key="1">
    <source>
        <dbReference type="SAM" id="SignalP"/>
    </source>
</evidence>
<comment type="caution">
    <text evidence="2">The sequence shown here is derived from an EMBL/GenBank/DDBJ whole genome shotgun (WGS) entry which is preliminary data.</text>
</comment>
<dbReference type="EMBL" id="QLLR01000020">
    <property type="protein sequence ID" value="RAJ27302.1"/>
    <property type="molecule type" value="Genomic_DNA"/>
</dbReference>
<evidence type="ECO:0000313" key="2">
    <source>
        <dbReference type="EMBL" id="RAJ27302.1"/>
    </source>
</evidence>
<protein>
    <recommendedName>
        <fullName evidence="4">DUF4138 domain-containing protein</fullName>
    </recommendedName>
</protein>
<reference evidence="2 3" key="1">
    <citation type="submission" date="2018-06" db="EMBL/GenBank/DDBJ databases">
        <title>Genomic Encyclopedia of Archaeal and Bacterial Type Strains, Phase II (KMG-II): from individual species to whole genera.</title>
        <authorList>
            <person name="Goeker M."/>
        </authorList>
    </citation>
    <scope>NUCLEOTIDE SEQUENCE [LARGE SCALE GENOMIC DNA]</scope>
    <source>
        <strain evidence="2 3">DSM 14825</strain>
    </source>
</reference>
<sequence length="298" mass="32983">MKNKIYLLFTCLLLSLGCHSQNRVSLNSTPLKITKTASYATVQPYYQVDFSAAFCLFEIRVNDVLVFTLNLEGQTSTSIPINSGILQSGKQQVTIKVLPIAGQKVLHPNAQFSYNIKVFDAANNLHFKEQLPGKYAVQKVDPAEKKSFLTHTATFNAEVPYTVIAYQAATDLVSVKGLKDKLLSAYQQLADLIVKGDVEQIKKLIANRESIAAITMYLSKEESDERLTGMLGNLKSGYKLEPIPANAILKIFGNGKLATLVRPDGEPALIFKSEKDNEELALEFTFYIPVGKTDLEII</sequence>